<keyword evidence="2" id="KW-1133">Transmembrane helix</keyword>
<evidence type="ECO:0000256" key="2">
    <source>
        <dbReference type="SAM" id="Phobius"/>
    </source>
</evidence>
<comment type="caution">
    <text evidence="3">The sequence shown here is derived from an EMBL/GenBank/DDBJ whole genome shotgun (WGS) entry which is preliminary data.</text>
</comment>
<name>A0AA39TW51_9PEZI</name>
<accession>A0AA39TW51</accession>
<reference evidence="3" key="1">
    <citation type="submission" date="2023-06" db="EMBL/GenBank/DDBJ databases">
        <title>Genome-scale phylogeny and comparative genomics of the fungal order Sordariales.</title>
        <authorList>
            <consortium name="Lawrence Berkeley National Laboratory"/>
            <person name="Hensen N."/>
            <person name="Bonometti L."/>
            <person name="Westerberg I."/>
            <person name="Brannstrom I.O."/>
            <person name="Guillou S."/>
            <person name="Cros-Aarteil S."/>
            <person name="Calhoun S."/>
            <person name="Haridas S."/>
            <person name="Kuo A."/>
            <person name="Mondo S."/>
            <person name="Pangilinan J."/>
            <person name="Riley R."/>
            <person name="LaButti K."/>
            <person name="Andreopoulos B."/>
            <person name="Lipzen A."/>
            <person name="Chen C."/>
            <person name="Yanf M."/>
            <person name="Daum C."/>
            <person name="Ng V."/>
            <person name="Clum A."/>
            <person name="Steindorff A."/>
            <person name="Ohm R."/>
            <person name="Martin F."/>
            <person name="Silar P."/>
            <person name="Natvig D."/>
            <person name="Lalanne C."/>
            <person name="Gautier V."/>
            <person name="Ament-velasquez S.L."/>
            <person name="Kruys A."/>
            <person name="Hutchinson M.I."/>
            <person name="Powell A.J."/>
            <person name="Barry K."/>
            <person name="Miller A.N."/>
            <person name="Grigoriev I.V."/>
            <person name="Debuchy R."/>
            <person name="Gladieux P."/>
            <person name="Thoren M.H."/>
            <person name="Johannesson H."/>
        </authorList>
    </citation>
    <scope>NUCLEOTIDE SEQUENCE</scope>
    <source>
        <strain evidence="3">SMH3391-2</strain>
    </source>
</reference>
<dbReference type="AlphaFoldDB" id="A0AA39TW51"/>
<protein>
    <submittedName>
        <fullName evidence="3">Uncharacterized protein</fullName>
    </submittedName>
</protein>
<gene>
    <name evidence="3" type="ORF">B0T17DRAFT_621319</name>
</gene>
<feature type="transmembrane region" description="Helical" evidence="2">
    <location>
        <begin position="72"/>
        <end position="93"/>
    </location>
</feature>
<evidence type="ECO:0000313" key="3">
    <source>
        <dbReference type="EMBL" id="KAK0610043.1"/>
    </source>
</evidence>
<feature type="compositionally biased region" description="Polar residues" evidence="1">
    <location>
        <begin position="127"/>
        <end position="136"/>
    </location>
</feature>
<evidence type="ECO:0000256" key="1">
    <source>
        <dbReference type="SAM" id="MobiDB-lite"/>
    </source>
</evidence>
<evidence type="ECO:0000313" key="4">
    <source>
        <dbReference type="Proteomes" id="UP001174934"/>
    </source>
</evidence>
<organism evidence="3 4">
    <name type="scientific">Bombardia bombarda</name>
    <dbReference type="NCBI Taxonomy" id="252184"/>
    <lineage>
        <taxon>Eukaryota</taxon>
        <taxon>Fungi</taxon>
        <taxon>Dikarya</taxon>
        <taxon>Ascomycota</taxon>
        <taxon>Pezizomycotina</taxon>
        <taxon>Sordariomycetes</taxon>
        <taxon>Sordariomycetidae</taxon>
        <taxon>Sordariales</taxon>
        <taxon>Lasiosphaeriaceae</taxon>
        <taxon>Bombardia</taxon>
    </lineage>
</organism>
<dbReference type="Proteomes" id="UP001174934">
    <property type="component" value="Unassembled WGS sequence"/>
</dbReference>
<proteinExistence type="predicted"/>
<sequence length="201" mass="21294">MAPLGQSSVGAGVAASSSLWSPSPANVKRAAIQALSGLRQALVVAREDKECVASANANLCEKPAVSSQGSTWAIVGSILGILFFGTLGVLLYLHLRKNKREKQEDLSDQYNMADYGLPESAAVTARKPQQGQSQPKLSLDDLPGRPLQSEALPKGYVNPFVSPDDGVNDKAAEAGTDGSQWPKRDVSSQSSSQQHLPPQNR</sequence>
<keyword evidence="2" id="KW-0812">Transmembrane</keyword>
<dbReference type="EMBL" id="JAULSR010000011">
    <property type="protein sequence ID" value="KAK0610043.1"/>
    <property type="molecule type" value="Genomic_DNA"/>
</dbReference>
<feature type="region of interest" description="Disordered" evidence="1">
    <location>
        <begin position="123"/>
        <end position="201"/>
    </location>
</feature>
<keyword evidence="2" id="KW-0472">Membrane</keyword>
<keyword evidence="4" id="KW-1185">Reference proteome</keyword>